<evidence type="ECO:0000259" key="5">
    <source>
        <dbReference type="Pfam" id="PF01261"/>
    </source>
</evidence>
<protein>
    <recommendedName>
        <fullName evidence="4">Inosose dehydratase</fullName>
        <ecNumber evidence="4">4.2.1.44</ecNumber>
    </recommendedName>
    <alternativeName>
        <fullName evidence="4">2-keto-myo-inositol dehydratase</fullName>
        <shortName evidence="4">2KMI dehydratase</shortName>
    </alternativeName>
</protein>
<evidence type="ECO:0000313" key="6">
    <source>
        <dbReference type="EMBL" id="KWZ78250.1"/>
    </source>
</evidence>
<accession>A0A133KFG2</accession>
<dbReference type="HAMAP" id="MF_01672">
    <property type="entry name" value="IolE"/>
    <property type="match status" value="1"/>
</dbReference>
<name>A0A133KFG2_9FIRM</name>
<dbReference type="InterPro" id="IPR050312">
    <property type="entry name" value="IolE/XylAMocC-like"/>
</dbReference>
<sequence>MTIKFACAPIAWTNDDLPELGKENTFEQCISEMALAGYQGTEVGNKYPRDPEVLKSYLEPRNLEVASAWFSAFLTTKPYEETKKAFIEHRDFLHAMGAKVIVVAEQGHSIQGQMDTPVFSKKPTFTDEEWDRLACGLNKLGELALEKGMKIVYHHHMGTGVQTTAEVEKLMEMTDPEKVFLLYDTGHLVFSGEDPIAFYKKFSKRIKHIHFKDIRAEKQKQSKEEEWSFLKSVFQGTFTVPSDGCIDFETIIDMILEDGYEGWIVVEAEQDPALANPFLYHKKAKNFMDMLITNKLIAKK</sequence>
<dbReference type="EC" id="4.2.1.44" evidence="4"/>
<comment type="function">
    <text evidence="4">Catalyzes the dehydration of inosose (2-keto-myo-inositol, 2KMI or 2,4,6/3,5-pentahydroxycyclohexanone) to 3D-(3,5/4)-trihydroxycyclohexane-1,2-dione (D-2,3-diketo-4-deoxy-epi-inositol).</text>
</comment>
<comment type="cofactor">
    <cofactor evidence="4">
        <name>glutathione</name>
        <dbReference type="ChEBI" id="CHEBI:57925"/>
    </cofactor>
</comment>
<dbReference type="RefSeq" id="WP_004837167.1">
    <property type="nucleotide sequence ID" value="NZ_CAMPNK010000031.1"/>
</dbReference>
<comment type="cofactor">
    <cofactor evidence="4">
        <name>Co(2+)</name>
        <dbReference type="ChEBI" id="CHEBI:48828"/>
    </cofactor>
    <cofactor evidence="4">
        <name>Mn(2+)</name>
        <dbReference type="ChEBI" id="CHEBI:29035"/>
    </cofactor>
</comment>
<dbReference type="OrthoDB" id="9779184at2"/>
<keyword evidence="7" id="KW-1185">Reference proteome</keyword>
<feature type="domain" description="Xylose isomerase-like TIM barrel" evidence="5">
    <location>
        <begin position="34"/>
        <end position="276"/>
    </location>
</feature>
<dbReference type="STRING" id="33036.HMPREF3200_00848"/>
<dbReference type="GO" id="GO:0030145">
    <property type="term" value="F:manganese ion binding"/>
    <property type="evidence" value="ECO:0007669"/>
    <property type="project" value="UniProtKB-UniRule"/>
</dbReference>
<evidence type="ECO:0000313" key="7">
    <source>
        <dbReference type="Proteomes" id="UP000070383"/>
    </source>
</evidence>
<evidence type="ECO:0000256" key="2">
    <source>
        <dbReference type="ARBA" id="ARBA00023239"/>
    </source>
</evidence>
<dbReference type="Pfam" id="PF01261">
    <property type="entry name" value="AP_endonuc_2"/>
    <property type="match status" value="1"/>
</dbReference>
<dbReference type="InterPro" id="IPR036237">
    <property type="entry name" value="Xyl_isomerase-like_sf"/>
</dbReference>
<dbReference type="InterPro" id="IPR013022">
    <property type="entry name" value="Xyl_isomerase-like_TIM-brl"/>
</dbReference>
<gene>
    <name evidence="4" type="primary">iolE</name>
    <name evidence="6" type="ORF">HMPREF3200_00848</name>
</gene>
<comment type="catalytic activity">
    <reaction evidence="4">
        <text>scyllo-inosose = 3D-3,5/4-trihydroxycyclohexane-1,2-dione + H2O</text>
        <dbReference type="Rhea" id="RHEA:14065"/>
        <dbReference type="ChEBI" id="CHEBI:15377"/>
        <dbReference type="ChEBI" id="CHEBI:17811"/>
        <dbReference type="ChEBI" id="CHEBI:28446"/>
        <dbReference type="EC" id="4.2.1.44"/>
    </reaction>
</comment>
<dbReference type="UniPathway" id="UPA00076">
    <property type="reaction ID" value="UER00144"/>
</dbReference>
<comment type="pathway">
    <text evidence="4">Polyol metabolism; myo-inositol degradation into acetyl-CoA; acetyl-CoA from myo-inositol: step 2/7.</text>
</comment>
<evidence type="ECO:0000256" key="4">
    <source>
        <dbReference type="HAMAP-Rule" id="MF_01672"/>
    </source>
</evidence>
<dbReference type="InterPro" id="IPR030823">
    <property type="entry name" value="IolE/MocC"/>
</dbReference>
<evidence type="ECO:0000256" key="3">
    <source>
        <dbReference type="ARBA" id="ARBA00023285"/>
    </source>
</evidence>
<dbReference type="GO" id="GO:0019310">
    <property type="term" value="P:inositol catabolic process"/>
    <property type="evidence" value="ECO:0007669"/>
    <property type="project" value="UniProtKB-UniRule"/>
</dbReference>
<dbReference type="PANTHER" id="PTHR12110:SF41">
    <property type="entry name" value="INOSOSE DEHYDRATASE"/>
    <property type="match status" value="1"/>
</dbReference>
<dbReference type="GO" id="GO:0050114">
    <property type="term" value="F:myo-inosose-2 dehydratase activity"/>
    <property type="evidence" value="ECO:0007669"/>
    <property type="project" value="UniProtKB-UniRule"/>
</dbReference>
<dbReference type="EMBL" id="LRPM01000030">
    <property type="protein sequence ID" value="KWZ78250.1"/>
    <property type="molecule type" value="Genomic_DNA"/>
</dbReference>
<dbReference type="Gene3D" id="3.20.20.150">
    <property type="entry name" value="Divalent-metal-dependent TIM barrel enzymes"/>
    <property type="match status" value="1"/>
</dbReference>
<keyword evidence="3 4" id="KW-0170">Cobalt</keyword>
<organism evidence="6 7">
    <name type="scientific">Anaerococcus tetradius</name>
    <dbReference type="NCBI Taxonomy" id="33036"/>
    <lineage>
        <taxon>Bacteria</taxon>
        <taxon>Bacillati</taxon>
        <taxon>Bacillota</taxon>
        <taxon>Tissierellia</taxon>
        <taxon>Tissierellales</taxon>
        <taxon>Peptoniphilaceae</taxon>
        <taxon>Anaerococcus</taxon>
    </lineage>
</organism>
<dbReference type="PANTHER" id="PTHR12110">
    <property type="entry name" value="HYDROXYPYRUVATE ISOMERASE"/>
    <property type="match status" value="1"/>
</dbReference>
<dbReference type="SUPFAM" id="SSF51658">
    <property type="entry name" value="Xylose isomerase-like"/>
    <property type="match status" value="1"/>
</dbReference>
<proteinExistence type="inferred from homology"/>
<reference evidence="7" key="1">
    <citation type="submission" date="2016-01" db="EMBL/GenBank/DDBJ databases">
        <authorList>
            <person name="Mitreva M."/>
            <person name="Pepin K.H."/>
            <person name="Mihindukulasuriya K.A."/>
            <person name="Fulton R."/>
            <person name="Fronick C."/>
            <person name="O'Laughlin M."/>
            <person name="Miner T."/>
            <person name="Herter B."/>
            <person name="Rosa B.A."/>
            <person name="Cordes M."/>
            <person name="Tomlinson C."/>
            <person name="Wollam A."/>
            <person name="Palsikar V.B."/>
            <person name="Mardis E.R."/>
            <person name="Wilson R.K."/>
        </authorList>
    </citation>
    <scope>NUCLEOTIDE SEQUENCE [LARGE SCALE GENOMIC DNA]</scope>
    <source>
        <strain evidence="7">MJR8151</strain>
    </source>
</reference>
<dbReference type="PATRIC" id="fig|33036.3.peg.841"/>
<comment type="similarity">
    <text evidence="4">Belongs to the IolE/MocC family.</text>
</comment>
<dbReference type="InterPro" id="IPR023952">
    <property type="entry name" value="IolE"/>
</dbReference>
<dbReference type="AlphaFoldDB" id="A0A133KFG2"/>
<comment type="caution">
    <text evidence="6">The sequence shown here is derived from an EMBL/GenBank/DDBJ whole genome shotgun (WGS) entry which is preliminary data.</text>
</comment>
<keyword evidence="1 4" id="KW-0464">Manganese</keyword>
<keyword evidence="2 4" id="KW-0456">Lyase</keyword>
<dbReference type="NCBIfam" id="TIGR04379">
    <property type="entry name" value="myo_inos_iolE"/>
    <property type="match status" value="1"/>
</dbReference>
<evidence type="ECO:0000256" key="1">
    <source>
        <dbReference type="ARBA" id="ARBA00023211"/>
    </source>
</evidence>
<dbReference type="Proteomes" id="UP000070383">
    <property type="component" value="Unassembled WGS sequence"/>
</dbReference>